<keyword evidence="6" id="KW-1185">Reference proteome</keyword>
<evidence type="ECO:0000256" key="1">
    <source>
        <dbReference type="ARBA" id="ARBA00023015"/>
    </source>
</evidence>
<dbReference type="InterPro" id="IPR050679">
    <property type="entry name" value="Bact_HTH_transcr_reg"/>
</dbReference>
<dbReference type="SMART" id="SM00866">
    <property type="entry name" value="UTRA"/>
    <property type="match status" value="1"/>
</dbReference>
<dbReference type="SUPFAM" id="SSF64288">
    <property type="entry name" value="Chorismate lyase-like"/>
    <property type="match status" value="1"/>
</dbReference>
<dbReference type="PROSITE" id="PS50949">
    <property type="entry name" value="HTH_GNTR"/>
    <property type="match status" value="1"/>
</dbReference>
<dbReference type="InterPro" id="IPR000524">
    <property type="entry name" value="Tscrpt_reg_HTH_GntR"/>
</dbReference>
<dbReference type="GO" id="GO:0045892">
    <property type="term" value="P:negative regulation of DNA-templated transcription"/>
    <property type="evidence" value="ECO:0007669"/>
    <property type="project" value="TreeGrafter"/>
</dbReference>
<dbReference type="PANTHER" id="PTHR44846:SF1">
    <property type="entry name" value="MANNOSYL-D-GLYCERATE TRANSPORT_METABOLISM SYSTEM REPRESSOR MNGR-RELATED"/>
    <property type="match status" value="1"/>
</dbReference>
<feature type="domain" description="HTH gntR-type" evidence="4">
    <location>
        <begin position="14"/>
        <end position="82"/>
    </location>
</feature>
<reference evidence="5 6" key="1">
    <citation type="submission" date="2016-11" db="EMBL/GenBank/DDBJ databases">
        <title>Study of marine rhodopsin-containing bacteria.</title>
        <authorList>
            <person name="Yoshizawa S."/>
            <person name="Kumagai Y."/>
            <person name="Kogure K."/>
        </authorList>
    </citation>
    <scope>NUCLEOTIDE SEQUENCE [LARGE SCALE GENOMIC DNA]</scope>
    <source>
        <strain evidence="5 6">SG-29</strain>
    </source>
</reference>
<dbReference type="Pfam" id="PF07702">
    <property type="entry name" value="UTRA"/>
    <property type="match status" value="1"/>
</dbReference>
<dbReference type="FunCoup" id="A0A259TUI3">
    <property type="interactions" value="95"/>
</dbReference>
<dbReference type="InterPro" id="IPR036390">
    <property type="entry name" value="WH_DNA-bd_sf"/>
</dbReference>
<dbReference type="RefSeq" id="WP_094551555.1">
    <property type="nucleotide sequence ID" value="NZ_MQWB01000010.1"/>
</dbReference>
<gene>
    <name evidence="5" type="ORF">BSZ36_17285</name>
</gene>
<dbReference type="Gene3D" id="1.10.10.10">
    <property type="entry name" value="Winged helix-like DNA-binding domain superfamily/Winged helix DNA-binding domain"/>
    <property type="match status" value="1"/>
</dbReference>
<accession>A0A259TUI3</accession>
<keyword evidence="2" id="KW-0238">DNA-binding</keyword>
<dbReference type="GO" id="GO:0003700">
    <property type="term" value="F:DNA-binding transcription factor activity"/>
    <property type="evidence" value="ECO:0007669"/>
    <property type="project" value="InterPro"/>
</dbReference>
<comment type="caution">
    <text evidence="5">The sequence shown here is derived from an EMBL/GenBank/DDBJ whole genome shotgun (WGS) entry which is preliminary data.</text>
</comment>
<dbReference type="OrthoDB" id="9815017at2"/>
<sequence>MPARSASPSFRPGAPRHEQLSDWLRERIRAGEMAAHDQLPSEAELGELSGVSRITVRRALGTLENEGRIYRRQGLGSFVAPPPLPQGLVRLTDFAQDMERAGLKASSRVLHQAPEPAPHYVAEALGVDADAPTVRLDRLRLGDGKPVALDRTWLPPFYAQFLEGHDLTTETIYRVLERDYEIPVLRGQYRIEAAVARADEAGPLGVPEGAPVLLVERTSYTAGERAVYYQRRYYRADRVAFDLELARPDATAGGDGELGMPLREFEPVFKGA</sequence>
<proteinExistence type="predicted"/>
<evidence type="ECO:0000313" key="6">
    <source>
        <dbReference type="Proteomes" id="UP000216446"/>
    </source>
</evidence>
<dbReference type="AlphaFoldDB" id="A0A259TUI3"/>
<dbReference type="PANTHER" id="PTHR44846">
    <property type="entry name" value="MANNOSYL-D-GLYCERATE TRANSPORT/METABOLISM SYSTEM REPRESSOR MNGR-RELATED"/>
    <property type="match status" value="1"/>
</dbReference>
<keyword evidence="1" id="KW-0805">Transcription regulation</keyword>
<evidence type="ECO:0000259" key="4">
    <source>
        <dbReference type="PROSITE" id="PS50949"/>
    </source>
</evidence>
<protein>
    <submittedName>
        <fullName evidence="5">GntR family transcriptional regulator</fullName>
    </submittedName>
</protein>
<dbReference type="CDD" id="cd07377">
    <property type="entry name" value="WHTH_GntR"/>
    <property type="match status" value="1"/>
</dbReference>
<evidence type="ECO:0000313" key="5">
    <source>
        <dbReference type="EMBL" id="OZC01432.1"/>
    </source>
</evidence>
<dbReference type="InterPro" id="IPR036388">
    <property type="entry name" value="WH-like_DNA-bd_sf"/>
</dbReference>
<evidence type="ECO:0000256" key="3">
    <source>
        <dbReference type="ARBA" id="ARBA00023163"/>
    </source>
</evidence>
<dbReference type="Pfam" id="PF00392">
    <property type="entry name" value="GntR"/>
    <property type="match status" value="1"/>
</dbReference>
<dbReference type="EMBL" id="MQWB01000010">
    <property type="protein sequence ID" value="OZC01432.1"/>
    <property type="molecule type" value="Genomic_DNA"/>
</dbReference>
<dbReference type="GO" id="GO:0003677">
    <property type="term" value="F:DNA binding"/>
    <property type="evidence" value="ECO:0007669"/>
    <property type="project" value="UniProtKB-KW"/>
</dbReference>
<name>A0A259TUI3_9BACT</name>
<keyword evidence="3" id="KW-0804">Transcription</keyword>
<dbReference type="SMART" id="SM00345">
    <property type="entry name" value="HTH_GNTR"/>
    <property type="match status" value="1"/>
</dbReference>
<dbReference type="InParanoid" id="A0A259TUI3"/>
<dbReference type="Gene3D" id="3.40.1410.10">
    <property type="entry name" value="Chorismate lyase-like"/>
    <property type="match status" value="1"/>
</dbReference>
<organism evidence="5 6">
    <name type="scientific">Rubricoccus marinus</name>
    <dbReference type="NCBI Taxonomy" id="716817"/>
    <lineage>
        <taxon>Bacteria</taxon>
        <taxon>Pseudomonadati</taxon>
        <taxon>Rhodothermota</taxon>
        <taxon>Rhodothermia</taxon>
        <taxon>Rhodothermales</taxon>
        <taxon>Rubricoccaceae</taxon>
        <taxon>Rubricoccus</taxon>
    </lineage>
</organism>
<dbReference type="InterPro" id="IPR011663">
    <property type="entry name" value="UTRA"/>
</dbReference>
<dbReference type="InterPro" id="IPR028978">
    <property type="entry name" value="Chorismate_lyase_/UTRA_dom_sf"/>
</dbReference>
<evidence type="ECO:0000256" key="2">
    <source>
        <dbReference type="ARBA" id="ARBA00023125"/>
    </source>
</evidence>
<dbReference type="SUPFAM" id="SSF46785">
    <property type="entry name" value="Winged helix' DNA-binding domain"/>
    <property type="match status" value="1"/>
</dbReference>
<dbReference type="PRINTS" id="PR00035">
    <property type="entry name" value="HTHGNTR"/>
</dbReference>
<dbReference type="Proteomes" id="UP000216446">
    <property type="component" value="Unassembled WGS sequence"/>
</dbReference>